<accession>A0ABU4XMK5</accession>
<comment type="caution">
    <text evidence="2">The sequence shown here is derived from an EMBL/GenBank/DDBJ whole genome shotgun (WGS) entry which is preliminary data.</text>
</comment>
<gene>
    <name evidence="2" type="ORF">RFM27_28230</name>
</gene>
<organism evidence="2 3">
    <name type="scientific">Mesorhizobium dulcispinae</name>
    <dbReference type="NCBI Taxonomy" id="3072316"/>
    <lineage>
        <taxon>Bacteria</taxon>
        <taxon>Pseudomonadati</taxon>
        <taxon>Pseudomonadota</taxon>
        <taxon>Alphaproteobacteria</taxon>
        <taxon>Hyphomicrobiales</taxon>
        <taxon>Phyllobacteriaceae</taxon>
        <taxon>Mesorhizobium</taxon>
    </lineage>
</organism>
<name>A0ABU4XMK5_9HYPH</name>
<evidence type="ECO:0000313" key="2">
    <source>
        <dbReference type="EMBL" id="MDX8475978.1"/>
    </source>
</evidence>
<dbReference type="Proteomes" id="UP001271780">
    <property type="component" value="Unassembled WGS sequence"/>
</dbReference>
<keyword evidence="3" id="KW-1185">Reference proteome</keyword>
<reference evidence="2 3" key="1">
    <citation type="submission" date="2023-08" db="EMBL/GenBank/DDBJ databases">
        <title>Implementing the SeqCode for naming new Mesorhizobium species isolated from Vachellia karroo root nodules.</title>
        <authorList>
            <person name="Van Lill M."/>
        </authorList>
    </citation>
    <scope>NUCLEOTIDE SEQUENCE [LARGE SCALE GENOMIC DNA]</scope>
    <source>
        <strain evidence="2 3">VK23A</strain>
    </source>
</reference>
<proteinExistence type="predicted"/>
<evidence type="ECO:0000256" key="1">
    <source>
        <dbReference type="SAM" id="MobiDB-lite"/>
    </source>
</evidence>
<protein>
    <submittedName>
        <fullName evidence="2">Uncharacterized protein</fullName>
    </submittedName>
</protein>
<feature type="compositionally biased region" description="Polar residues" evidence="1">
    <location>
        <begin position="9"/>
        <end position="18"/>
    </location>
</feature>
<dbReference type="EMBL" id="JAVIIZ010000025">
    <property type="protein sequence ID" value="MDX8475978.1"/>
    <property type="molecule type" value="Genomic_DNA"/>
</dbReference>
<evidence type="ECO:0000313" key="3">
    <source>
        <dbReference type="Proteomes" id="UP001271780"/>
    </source>
</evidence>
<sequence length="62" mass="6848">MLAYRLLQAQRQPESQDVSEPHAGPDSEETATMQTQKETTTQSQTVIAPKQAVDEFLTKISG</sequence>
<feature type="compositionally biased region" description="Low complexity" evidence="1">
    <location>
        <begin position="30"/>
        <end position="45"/>
    </location>
</feature>
<feature type="region of interest" description="Disordered" evidence="1">
    <location>
        <begin position="1"/>
        <end position="47"/>
    </location>
</feature>
<dbReference type="RefSeq" id="WP_320318649.1">
    <property type="nucleotide sequence ID" value="NZ_JAVIIX010000024.1"/>
</dbReference>